<organism evidence="3">
    <name type="scientific">freshwater metagenome</name>
    <dbReference type="NCBI Taxonomy" id="449393"/>
    <lineage>
        <taxon>unclassified sequences</taxon>
        <taxon>metagenomes</taxon>
        <taxon>ecological metagenomes</taxon>
    </lineage>
</organism>
<name>A0A6J6JQP9_9ZZZZ</name>
<evidence type="ECO:0000313" key="3">
    <source>
        <dbReference type="EMBL" id="CAB4639767.1"/>
    </source>
</evidence>
<evidence type="ECO:0000259" key="2">
    <source>
        <dbReference type="PROSITE" id="PS51725"/>
    </source>
</evidence>
<dbReference type="PANTHER" id="PTHR40057:SF1">
    <property type="entry name" value="SLR1162 PROTEIN"/>
    <property type="match status" value="1"/>
</dbReference>
<dbReference type="InterPro" id="IPR038762">
    <property type="entry name" value="ABM_predict"/>
</dbReference>
<keyword evidence="1" id="KW-1133">Transmembrane helix</keyword>
<proteinExistence type="predicted"/>
<dbReference type="InterPro" id="IPR011008">
    <property type="entry name" value="Dimeric_a/b-barrel"/>
</dbReference>
<dbReference type="PANTHER" id="PTHR40057">
    <property type="entry name" value="SLR1162 PROTEIN"/>
    <property type="match status" value="1"/>
</dbReference>
<protein>
    <submittedName>
        <fullName evidence="3">Unannotated protein</fullName>
    </submittedName>
</protein>
<evidence type="ECO:0000256" key="1">
    <source>
        <dbReference type="SAM" id="Phobius"/>
    </source>
</evidence>
<feature type="transmembrane region" description="Helical" evidence="1">
    <location>
        <begin position="132"/>
        <end position="153"/>
    </location>
</feature>
<dbReference type="EMBL" id="CAEZVQ010000118">
    <property type="protein sequence ID" value="CAB4639767.1"/>
    <property type="molecule type" value="Genomic_DNA"/>
</dbReference>
<dbReference type="InterPro" id="IPR007138">
    <property type="entry name" value="ABM_dom"/>
</dbReference>
<dbReference type="AlphaFoldDB" id="A0A6J6JQP9"/>
<gene>
    <name evidence="3" type="ORF">UFOPK2086_00878</name>
</gene>
<reference evidence="3" key="1">
    <citation type="submission" date="2020-05" db="EMBL/GenBank/DDBJ databases">
        <authorList>
            <person name="Chiriac C."/>
            <person name="Salcher M."/>
            <person name="Ghai R."/>
            <person name="Kavagutti S V."/>
        </authorList>
    </citation>
    <scope>NUCLEOTIDE SEQUENCE</scope>
</reference>
<keyword evidence="1" id="KW-0812">Transmembrane</keyword>
<dbReference type="Pfam" id="PF03992">
    <property type="entry name" value="ABM"/>
    <property type="match status" value="1"/>
</dbReference>
<dbReference type="SUPFAM" id="SSF54909">
    <property type="entry name" value="Dimeric alpha+beta barrel"/>
    <property type="match status" value="1"/>
</dbReference>
<feature type="domain" description="ABM" evidence="2">
    <location>
        <begin position="21"/>
        <end position="115"/>
    </location>
</feature>
<accession>A0A6J6JQP9</accession>
<feature type="transmembrane region" description="Helical" evidence="1">
    <location>
        <begin position="159"/>
        <end position="178"/>
    </location>
</feature>
<dbReference type="Gene3D" id="3.30.70.100">
    <property type="match status" value="1"/>
</dbReference>
<dbReference type="PROSITE" id="PS51725">
    <property type="entry name" value="ABM"/>
    <property type="match status" value="1"/>
</dbReference>
<sequence length="198" mass="22401">MPDLTGNFETGRLPKIAPGTVTITIARIPKKGYRTEFEQWCTEMQQAVQEAPGCLGATTLHPDRNNNTYQMVFRFADVLSLRQWERSEIRQDLRDKGDSLIDSERVTATAGTEEFFNALGEVDRHRTKTGRFVADIAWIYPVALVSSVALAPHLAKMAILPRVLISTALIGATSKYATGPVRKWWRRRRMLPQNSEVR</sequence>
<keyword evidence="1" id="KW-0472">Membrane</keyword>